<reference evidence="13 14" key="1">
    <citation type="submission" date="2023-01" db="EMBL/GenBank/DDBJ databases">
        <authorList>
            <person name="Whitehead M."/>
        </authorList>
    </citation>
    <scope>NUCLEOTIDE SEQUENCE [LARGE SCALE GENOMIC DNA]</scope>
</reference>
<evidence type="ECO:0000256" key="5">
    <source>
        <dbReference type="ARBA" id="ARBA00022989"/>
    </source>
</evidence>
<evidence type="ECO:0000313" key="14">
    <source>
        <dbReference type="Proteomes" id="UP001160148"/>
    </source>
</evidence>
<evidence type="ECO:0000259" key="12">
    <source>
        <dbReference type="PROSITE" id="PS50262"/>
    </source>
</evidence>
<evidence type="ECO:0000256" key="9">
    <source>
        <dbReference type="ARBA" id="ARBA00023170"/>
    </source>
</evidence>
<dbReference type="PANTHER" id="PTHR24247:SF228">
    <property type="entry name" value="5-HYDROXYTRYPTAMINE (SEROTONIN) RECEPTOR 2A, ISOFORM B"/>
    <property type="match status" value="1"/>
</dbReference>
<dbReference type="PROSITE" id="PS50262">
    <property type="entry name" value="G_PROTEIN_RECEP_F1_2"/>
    <property type="match status" value="1"/>
</dbReference>
<keyword evidence="8" id="KW-1015">Disulfide bond</keyword>
<dbReference type="GO" id="GO:0005886">
    <property type="term" value="C:plasma membrane"/>
    <property type="evidence" value="ECO:0007669"/>
    <property type="project" value="UniProtKB-SubCell"/>
</dbReference>
<evidence type="ECO:0000256" key="1">
    <source>
        <dbReference type="ARBA" id="ARBA00004651"/>
    </source>
</evidence>
<evidence type="ECO:0000313" key="13">
    <source>
        <dbReference type="EMBL" id="CAI6344073.1"/>
    </source>
</evidence>
<dbReference type="SMART" id="SM01381">
    <property type="entry name" value="7TM_GPCR_Srsx"/>
    <property type="match status" value="1"/>
</dbReference>
<feature type="transmembrane region" description="Helical" evidence="11">
    <location>
        <begin position="204"/>
        <end position="227"/>
    </location>
</feature>
<keyword evidence="7 11" id="KW-0472">Membrane</keyword>
<dbReference type="Gene3D" id="1.20.1070.10">
    <property type="entry name" value="Rhodopsin 7-helix transmembrane proteins"/>
    <property type="match status" value="1"/>
</dbReference>
<dbReference type="GO" id="GO:0007187">
    <property type="term" value="P:G protein-coupled receptor signaling pathway, coupled to cyclic nucleotide second messenger"/>
    <property type="evidence" value="ECO:0007669"/>
    <property type="project" value="TreeGrafter"/>
</dbReference>
<dbReference type="PRINTS" id="PR00237">
    <property type="entry name" value="GPCRRHODOPSN"/>
</dbReference>
<keyword evidence="5 11" id="KW-1133">Transmembrane helix</keyword>
<dbReference type="GO" id="GO:0030594">
    <property type="term" value="F:neurotransmitter receptor activity"/>
    <property type="evidence" value="ECO:0007669"/>
    <property type="project" value="TreeGrafter"/>
</dbReference>
<dbReference type="AlphaFoldDB" id="A0AAV0VIU5"/>
<feature type="domain" description="G-protein coupled receptors family 1 profile" evidence="12">
    <location>
        <begin position="217"/>
        <end position="565"/>
    </location>
</feature>
<evidence type="ECO:0000256" key="4">
    <source>
        <dbReference type="ARBA" id="ARBA00022692"/>
    </source>
</evidence>
<dbReference type="GO" id="GO:0045202">
    <property type="term" value="C:synapse"/>
    <property type="evidence" value="ECO:0007669"/>
    <property type="project" value="GOC"/>
</dbReference>
<dbReference type="FunFam" id="1.20.1070.10:FF:000367">
    <property type="entry name" value="Serotonin receptor 5-HT2 subtype"/>
    <property type="match status" value="1"/>
</dbReference>
<evidence type="ECO:0000256" key="2">
    <source>
        <dbReference type="ARBA" id="ARBA00010663"/>
    </source>
</evidence>
<keyword evidence="6" id="KW-0297">G-protein coupled receptor</keyword>
<dbReference type="SUPFAM" id="SSF81321">
    <property type="entry name" value="Family A G protein-coupled receptor-like"/>
    <property type="match status" value="1"/>
</dbReference>
<keyword evidence="14" id="KW-1185">Reference proteome</keyword>
<protein>
    <recommendedName>
        <fullName evidence="12">G-protein coupled receptors family 1 profile domain-containing protein</fullName>
    </recommendedName>
</protein>
<proteinExistence type="inferred from homology"/>
<dbReference type="GO" id="GO:0007210">
    <property type="term" value="P:serotonin receptor signaling pathway"/>
    <property type="evidence" value="ECO:0007669"/>
    <property type="project" value="TreeGrafter"/>
</dbReference>
<evidence type="ECO:0000256" key="10">
    <source>
        <dbReference type="ARBA" id="ARBA00023224"/>
    </source>
</evidence>
<name>A0AAV0VIU5_9HEMI</name>
<feature type="transmembrane region" description="Helical" evidence="11">
    <location>
        <begin position="318"/>
        <end position="341"/>
    </location>
</feature>
<evidence type="ECO:0000256" key="11">
    <source>
        <dbReference type="SAM" id="Phobius"/>
    </source>
</evidence>
<sequence>MGSGHDDGAGKVWLAQVICRLVYSVYQDNGNYYNNGSASTVAATAAAAASATAATTAATAAAIAVAGTEMVMTATTNGNKLLVTEARVDRLDCGGTWTLDCRRSEGALACTDSLSKATDAPVRLYLPARLSAHFDGQPAVSVGLPETARGNAITIVRCDGDGGGGHDHGEVTCSIHGEQWPPATVTTETTDDADDPQRSYNWKYLFVFVFIASGGVGNILVCLAICLDRQLQNVTNYFLLSLAIADLLVCLLVMPLGAIPGFYGEWPLGVAWCNVYITCDVLACSSSIMHMCCISLGRYLGIRHPLRTRHHYSTMKLVCVKIAIVWFLSFLVSFSVTLLGLSNAKNIMPDPGVCVINNRAFFVFGSLVAFYIPMIIMVVTYALTVQLLRKKARFLLDDSFVDGRRNGSSAEPHLFRRLGGRFSANKNQNNVTGRLQQGKNNNKQCDQQTQIPDAVSAGASDSRNFRLKTLRLQLNMNPSTLNLRFLANRQKRQSLAAANAVRTEQKASKVLGVVFFTFVLCWSPFFLLNIVFAVCPKESCPVPDHVTEVCLWLGYVSSTINPIIYTIFNKTFRAAFIRLLKGRCHKTRPHRYRSVTDNRHSALISTPSGAAAGAATVPLSLSLQSTPLTTSPPVNDTTNTTTFAATAAAAMAAAAASKKTTSTPEYPDSFLVQECPEDTAKY</sequence>
<comment type="subcellular location">
    <subcellularLocation>
        <location evidence="1">Cell membrane</location>
        <topology evidence="1">Multi-pass membrane protein</topology>
    </subcellularLocation>
</comment>
<dbReference type="GO" id="GO:0030425">
    <property type="term" value="C:dendrite"/>
    <property type="evidence" value="ECO:0007669"/>
    <property type="project" value="TreeGrafter"/>
</dbReference>
<dbReference type="PANTHER" id="PTHR24247">
    <property type="entry name" value="5-HYDROXYTRYPTAMINE RECEPTOR"/>
    <property type="match status" value="1"/>
</dbReference>
<dbReference type="GO" id="GO:0007268">
    <property type="term" value="P:chemical synaptic transmission"/>
    <property type="evidence" value="ECO:0007669"/>
    <property type="project" value="TreeGrafter"/>
</dbReference>
<dbReference type="EMBL" id="CARXXK010000001">
    <property type="protein sequence ID" value="CAI6344073.1"/>
    <property type="molecule type" value="Genomic_DNA"/>
</dbReference>
<dbReference type="GO" id="GO:0004993">
    <property type="term" value="F:G protein-coupled serotonin receptor activity"/>
    <property type="evidence" value="ECO:0007669"/>
    <property type="project" value="TreeGrafter"/>
</dbReference>
<dbReference type="FunFam" id="1.20.1070.10:FF:000523">
    <property type="entry name" value="5-hydroxytryptamine receptor 2B"/>
    <property type="match status" value="1"/>
</dbReference>
<dbReference type="InterPro" id="IPR017452">
    <property type="entry name" value="GPCR_Rhodpsn_7TM"/>
</dbReference>
<evidence type="ECO:0000256" key="3">
    <source>
        <dbReference type="ARBA" id="ARBA00022475"/>
    </source>
</evidence>
<accession>A0AAV0VIU5</accession>
<evidence type="ECO:0000256" key="8">
    <source>
        <dbReference type="ARBA" id="ARBA00023157"/>
    </source>
</evidence>
<dbReference type="InterPro" id="IPR000276">
    <property type="entry name" value="GPCR_Rhodpsn"/>
</dbReference>
<feature type="transmembrane region" description="Helical" evidence="11">
    <location>
        <begin position="510"/>
        <end position="534"/>
    </location>
</feature>
<organism evidence="13 14">
    <name type="scientific">Macrosiphum euphorbiae</name>
    <name type="common">potato aphid</name>
    <dbReference type="NCBI Taxonomy" id="13131"/>
    <lineage>
        <taxon>Eukaryota</taxon>
        <taxon>Metazoa</taxon>
        <taxon>Ecdysozoa</taxon>
        <taxon>Arthropoda</taxon>
        <taxon>Hexapoda</taxon>
        <taxon>Insecta</taxon>
        <taxon>Pterygota</taxon>
        <taxon>Neoptera</taxon>
        <taxon>Paraneoptera</taxon>
        <taxon>Hemiptera</taxon>
        <taxon>Sternorrhyncha</taxon>
        <taxon>Aphidomorpha</taxon>
        <taxon>Aphidoidea</taxon>
        <taxon>Aphididae</taxon>
        <taxon>Macrosiphini</taxon>
        <taxon>Macrosiphum</taxon>
    </lineage>
</organism>
<gene>
    <name evidence="13" type="ORF">MEUPH1_LOCUS1249</name>
</gene>
<keyword evidence="4 11" id="KW-0812">Transmembrane</keyword>
<keyword evidence="10" id="KW-0807">Transducer</keyword>
<keyword evidence="9" id="KW-0675">Receptor</keyword>
<comment type="similarity">
    <text evidence="2">Belongs to the G-protein coupled receptor 1 family.</text>
</comment>
<dbReference type="GO" id="GO:0051378">
    <property type="term" value="F:serotonin binding"/>
    <property type="evidence" value="ECO:0007669"/>
    <property type="project" value="TreeGrafter"/>
</dbReference>
<keyword evidence="3" id="KW-1003">Cell membrane</keyword>
<dbReference type="Pfam" id="PF00001">
    <property type="entry name" value="7tm_1"/>
    <property type="match status" value="1"/>
</dbReference>
<dbReference type="Proteomes" id="UP001160148">
    <property type="component" value="Unassembled WGS sequence"/>
</dbReference>
<feature type="transmembrane region" description="Helical" evidence="11">
    <location>
        <begin position="361"/>
        <end position="383"/>
    </location>
</feature>
<feature type="transmembrane region" description="Helical" evidence="11">
    <location>
        <begin position="239"/>
        <end position="263"/>
    </location>
</feature>
<evidence type="ECO:0000256" key="7">
    <source>
        <dbReference type="ARBA" id="ARBA00023136"/>
    </source>
</evidence>
<comment type="caution">
    <text evidence="13">The sequence shown here is derived from an EMBL/GenBank/DDBJ whole genome shotgun (WGS) entry which is preliminary data.</text>
</comment>
<evidence type="ECO:0000256" key="6">
    <source>
        <dbReference type="ARBA" id="ARBA00023040"/>
    </source>
</evidence>